<evidence type="ECO:0000313" key="6">
    <source>
        <dbReference type="EMBL" id="JAA69641.1"/>
    </source>
</evidence>
<accession>A0A0K8RF07</accession>
<dbReference type="PROSITE" id="PS50279">
    <property type="entry name" value="BPTI_KUNITZ_2"/>
    <property type="match status" value="1"/>
</dbReference>
<proteinExistence type="evidence at transcript level"/>
<name>A0A0K8RF07_IXORI</name>
<dbReference type="EMBL" id="GADI01004167">
    <property type="protein sequence ID" value="JAA69641.1"/>
    <property type="molecule type" value="mRNA"/>
</dbReference>
<keyword evidence="3" id="KW-1015">Disulfide bond</keyword>
<dbReference type="GO" id="GO:0004867">
    <property type="term" value="F:serine-type endopeptidase inhibitor activity"/>
    <property type="evidence" value="ECO:0007669"/>
    <property type="project" value="UniProtKB-KW"/>
</dbReference>
<dbReference type="InterPro" id="IPR020901">
    <property type="entry name" value="Prtase_inh_Kunz-CS"/>
</dbReference>
<keyword evidence="4" id="KW-0732">Signal</keyword>
<dbReference type="Pfam" id="PF00014">
    <property type="entry name" value="Kunitz_BPTI"/>
    <property type="match status" value="1"/>
</dbReference>
<dbReference type="GO" id="GO:0005615">
    <property type="term" value="C:extracellular space"/>
    <property type="evidence" value="ECO:0007669"/>
    <property type="project" value="TreeGrafter"/>
</dbReference>
<evidence type="ECO:0000256" key="2">
    <source>
        <dbReference type="ARBA" id="ARBA00022900"/>
    </source>
</evidence>
<dbReference type="InterPro" id="IPR002223">
    <property type="entry name" value="Kunitz_BPTI"/>
</dbReference>
<evidence type="ECO:0000256" key="1">
    <source>
        <dbReference type="ARBA" id="ARBA00022690"/>
    </source>
</evidence>
<dbReference type="SMART" id="SM00131">
    <property type="entry name" value="KU"/>
    <property type="match status" value="1"/>
</dbReference>
<evidence type="ECO:0000256" key="3">
    <source>
        <dbReference type="ARBA" id="ARBA00023157"/>
    </source>
</evidence>
<organism evidence="6">
    <name type="scientific">Ixodes ricinus</name>
    <name type="common">Common tick</name>
    <name type="synonym">Acarus ricinus</name>
    <dbReference type="NCBI Taxonomy" id="34613"/>
    <lineage>
        <taxon>Eukaryota</taxon>
        <taxon>Metazoa</taxon>
        <taxon>Ecdysozoa</taxon>
        <taxon>Arthropoda</taxon>
        <taxon>Chelicerata</taxon>
        <taxon>Arachnida</taxon>
        <taxon>Acari</taxon>
        <taxon>Parasitiformes</taxon>
        <taxon>Ixodida</taxon>
        <taxon>Ixodoidea</taxon>
        <taxon>Ixodidae</taxon>
        <taxon>Ixodinae</taxon>
        <taxon>Ixodes</taxon>
    </lineage>
</organism>
<dbReference type="FunFam" id="4.10.410.10:FF:000004">
    <property type="entry name" value="Tissue factor pathway inhibitor"/>
    <property type="match status" value="1"/>
</dbReference>
<feature type="chain" id="PRO_5005517230" evidence="4">
    <location>
        <begin position="22"/>
        <end position="78"/>
    </location>
</feature>
<dbReference type="SUPFAM" id="SSF57362">
    <property type="entry name" value="BPTI-like"/>
    <property type="match status" value="1"/>
</dbReference>
<reference evidence="6" key="1">
    <citation type="submission" date="2012-12" db="EMBL/GenBank/DDBJ databases">
        <title>Identification and characterization of a phenylalanine ammonia-lyase gene family in Isatis indigotica Fort.</title>
        <authorList>
            <person name="Liu Q."/>
            <person name="Chen J."/>
            <person name="Zhou X."/>
            <person name="Di P."/>
            <person name="Xiao Y."/>
            <person name="Xuan H."/>
            <person name="Zhang L."/>
            <person name="Chen W."/>
        </authorList>
    </citation>
    <scope>NUCLEOTIDE SEQUENCE</scope>
    <source>
        <tissue evidence="6">Salivary gland</tissue>
    </source>
</reference>
<keyword evidence="1" id="KW-0646">Protease inhibitor</keyword>
<evidence type="ECO:0000259" key="5">
    <source>
        <dbReference type="PROSITE" id="PS50279"/>
    </source>
</evidence>
<evidence type="ECO:0000256" key="4">
    <source>
        <dbReference type="SAM" id="SignalP"/>
    </source>
</evidence>
<dbReference type="PANTHER" id="PTHR10083">
    <property type="entry name" value="KUNITZ-TYPE PROTEASE INHIBITOR-RELATED"/>
    <property type="match status" value="1"/>
</dbReference>
<dbReference type="InterPro" id="IPR050098">
    <property type="entry name" value="TFPI/VKTCI-like"/>
</dbReference>
<dbReference type="InterPro" id="IPR036880">
    <property type="entry name" value="Kunitz_BPTI_sf"/>
</dbReference>
<dbReference type="PROSITE" id="PS00280">
    <property type="entry name" value="BPTI_KUNITZ_1"/>
    <property type="match status" value="1"/>
</dbReference>
<keyword evidence="2" id="KW-0722">Serine protease inhibitor</keyword>
<feature type="domain" description="BPTI/Kunitz inhibitor" evidence="5">
    <location>
        <begin position="26"/>
        <end position="76"/>
    </location>
</feature>
<sequence length="78" mass="8791">MYFIFVVSFVILASSVLDTQGLNPNCSLEKDEGPCRAIIPSFYYDRVTKTCSVFLYGGCEGNGNNFETEKECLEKCRE</sequence>
<feature type="signal peptide" evidence="4">
    <location>
        <begin position="1"/>
        <end position="21"/>
    </location>
</feature>
<dbReference type="AlphaFoldDB" id="A0A0K8RF07"/>
<protein>
    <submittedName>
        <fullName evidence="6">Putative salivary kunitz domain protein</fullName>
    </submittedName>
</protein>
<dbReference type="Gene3D" id="4.10.410.10">
    <property type="entry name" value="Pancreatic trypsin inhibitor Kunitz domain"/>
    <property type="match status" value="1"/>
</dbReference>
<dbReference type="PANTHER" id="PTHR10083:SF328">
    <property type="entry name" value="TISSUE FACTOR PATHWAY INHIBITOR"/>
    <property type="match status" value="1"/>
</dbReference>
<dbReference type="PRINTS" id="PR00759">
    <property type="entry name" value="BASICPTASE"/>
</dbReference>